<accession>A0A1W1I038</accession>
<dbReference type="PROSITE" id="PS51257">
    <property type="entry name" value="PROKAR_LIPOPROTEIN"/>
    <property type="match status" value="1"/>
</dbReference>
<keyword evidence="4" id="KW-0788">Thiol protease</keyword>
<evidence type="ECO:0000259" key="5">
    <source>
        <dbReference type="Pfam" id="PF00877"/>
    </source>
</evidence>
<dbReference type="Gene3D" id="3.90.1720.10">
    <property type="entry name" value="endopeptidase domain like (from Nostoc punctiforme)"/>
    <property type="match status" value="1"/>
</dbReference>
<protein>
    <recommendedName>
        <fullName evidence="5">NlpC/P60 domain-containing protein</fullName>
    </recommendedName>
</protein>
<dbReference type="RefSeq" id="WP_080885070.1">
    <property type="nucleotide sequence ID" value="NZ_LT828648.1"/>
</dbReference>
<evidence type="ECO:0000313" key="7">
    <source>
        <dbReference type="Proteomes" id="UP000192042"/>
    </source>
</evidence>
<dbReference type="GO" id="GO:0008234">
    <property type="term" value="F:cysteine-type peptidase activity"/>
    <property type="evidence" value="ECO:0007669"/>
    <property type="project" value="UniProtKB-KW"/>
</dbReference>
<dbReference type="Proteomes" id="UP000192042">
    <property type="component" value="Chromosome I"/>
</dbReference>
<dbReference type="OrthoDB" id="9790543at2"/>
<comment type="similarity">
    <text evidence="1">Belongs to the peptidase C40 family.</text>
</comment>
<keyword evidence="3" id="KW-0378">Hydrolase</keyword>
<dbReference type="AlphaFoldDB" id="A0A1W1I038"/>
<proteinExistence type="inferred from homology"/>
<sequence length="223" mass="24541">MRRKIFIGGFIVAITLVGCSSMQRERGGPAPATTQDCCRSADVAPSRSAIVRSAAKLVGARTVEVNGHRIHYDCAGVTRAVFLEHGIDLYESRTTDRHANGVRLIYNHIREYGRLHQGPAVRPGDLVFFDNTWDSNSDGKMNDPLTHVGIVERQDRDGTIVFISRVAGAVERYRMNLGLPHVHRAADGKILNDHLRRKDTGTADQTGYLTGELFAGFGTRTGL</sequence>
<evidence type="ECO:0000256" key="4">
    <source>
        <dbReference type="ARBA" id="ARBA00022807"/>
    </source>
</evidence>
<dbReference type="EMBL" id="LT828648">
    <property type="protein sequence ID" value="SLM46370.1"/>
    <property type="molecule type" value="Genomic_DNA"/>
</dbReference>
<reference evidence="6 7" key="1">
    <citation type="submission" date="2017-03" db="EMBL/GenBank/DDBJ databases">
        <authorList>
            <person name="Afonso C.L."/>
            <person name="Miller P.J."/>
            <person name="Scott M.A."/>
            <person name="Spackman E."/>
            <person name="Goraichik I."/>
            <person name="Dimitrov K.M."/>
            <person name="Suarez D.L."/>
            <person name="Swayne D.E."/>
        </authorList>
    </citation>
    <scope>NUCLEOTIDE SEQUENCE [LARGE SCALE GENOMIC DNA]</scope>
    <source>
        <strain evidence="6">Genome sequencing of Nitrospira japonica strain NJ11</strain>
    </source>
</reference>
<organism evidence="6 7">
    <name type="scientific">Nitrospira japonica</name>
    <dbReference type="NCBI Taxonomy" id="1325564"/>
    <lineage>
        <taxon>Bacteria</taxon>
        <taxon>Pseudomonadati</taxon>
        <taxon>Nitrospirota</taxon>
        <taxon>Nitrospiria</taxon>
        <taxon>Nitrospirales</taxon>
        <taxon>Nitrospiraceae</taxon>
        <taxon>Nitrospira</taxon>
    </lineage>
</organism>
<keyword evidence="2" id="KW-0645">Protease</keyword>
<feature type="domain" description="NlpC/P60" evidence="5">
    <location>
        <begin position="71"/>
        <end position="136"/>
    </location>
</feature>
<dbReference type="InterPro" id="IPR000064">
    <property type="entry name" value="NLP_P60_dom"/>
</dbReference>
<evidence type="ECO:0000256" key="2">
    <source>
        <dbReference type="ARBA" id="ARBA00022670"/>
    </source>
</evidence>
<dbReference type="KEGG" id="nja:NSJP_0198"/>
<evidence type="ECO:0000256" key="1">
    <source>
        <dbReference type="ARBA" id="ARBA00007074"/>
    </source>
</evidence>
<keyword evidence="7" id="KW-1185">Reference proteome</keyword>
<evidence type="ECO:0000256" key="3">
    <source>
        <dbReference type="ARBA" id="ARBA00022801"/>
    </source>
</evidence>
<dbReference type="InterPro" id="IPR038765">
    <property type="entry name" value="Papain-like_cys_pep_sf"/>
</dbReference>
<name>A0A1W1I038_9BACT</name>
<dbReference type="Pfam" id="PF00877">
    <property type="entry name" value="NLPC_P60"/>
    <property type="match status" value="1"/>
</dbReference>
<dbReference type="SUPFAM" id="SSF54001">
    <property type="entry name" value="Cysteine proteinases"/>
    <property type="match status" value="1"/>
</dbReference>
<dbReference type="GO" id="GO:0006508">
    <property type="term" value="P:proteolysis"/>
    <property type="evidence" value="ECO:0007669"/>
    <property type="project" value="UniProtKB-KW"/>
</dbReference>
<dbReference type="STRING" id="1325564.NSJP_0198"/>
<evidence type="ECO:0000313" key="6">
    <source>
        <dbReference type="EMBL" id="SLM46370.1"/>
    </source>
</evidence>
<gene>
    <name evidence="6" type="ORF">NSJP_0198</name>
</gene>